<reference evidence="3 4" key="1">
    <citation type="submission" date="2020-03" db="EMBL/GenBank/DDBJ databases">
        <title>Identification of Halomonas strains.</title>
        <authorList>
            <person name="Xiao Z."/>
            <person name="Dong F."/>
            <person name="Wang Z."/>
            <person name="Zhao J.-Y."/>
        </authorList>
    </citation>
    <scope>NUCLEOTIDE SEQUENCE [LARGE SCALE GENOMIC DNA]</scope>
    <source>
        <strain evidence="3 4">DX6</strain>
    </source>
</reference>
<evidence type="ECO:0000256" key="2">
    <source>
        <dbReference type="RuleBase" id="RU362097"/>
    </source>
</evidence>
<dbReference type="InterPro" id="IPR010131">
    <property type="entry name" value="MdtP/NodT-like"/>
</dbReference>
<dbReference type="SUPFAM" id="SSF56954">
    <property type="entry name" value="Outer membrane efflux proteins (OEP)"/>
    <property type="match status" value="1"/>
</dbReference>
<comment type="subcellular location">
    <subcellularLocation>
        <location evidence="2">Cell outer membrane</location>
        <topology evidence="2">Lipid-anchor</topology>
    </subcellularLocation>
</comment>
<evidence type="ECO:0000313" key="4">
    <source>
        <dbReference type="Proteomes" id="UP001318321"/>
    </source>
</evidence>
<dbReference type="Gene3D" id="1.20.1600.10">
    <property type="entry name" value="Outer membrane efflux proteins (OEP)"/>
    <property type="match status" value="1"/>
</dbReference>
<name>A0ABX0PNX4_9GAMM</name>
<dbReference type="PANTHER" id="PTHR30203">
    <property type="entry name" value="OUTER MEMBRANE CATION EFFLUX PROTEIN"/>
    <property type="match status" value="1"/>
</dbReference>
<dbReference type="PANTHER" id="PTHR30203:SF29">
    <property type="entry name" value="PROTEIN CYAE"/>
    <property type="match status" value="1"/>
</dbReference>
<keyword evidence="2" id="KW-0472">Membrane</keyword>
<comment type="caution">
    <text evidence="3">The sequence shown here is derived from an EMBL/GenBank/DDBJ whole genome shotgun (WGS) entry which is preliminary data.</text>
</comment>
<accession>A0ABX0PNX4</accession>
<dbReference type="Gene3D" id="2.20.200.10">
    <property type="entry name" value="Outer membrane efflux proteins (OEP)"/>
    <property type="match status" value="1"/>
</dbReference>
<evidence type="ECO:0000313" key="3">
    <source>
        <dbReference type="EMBL" id="NIC04986.1"/>
    </source>
</evidence>
<dbReference type="NCBIfam" id="TIGR01845">
    <property type="entry name" value="outer_NodT"/>
    <property type="match status" value="1"/>
</dbReference>
<dbReference type="EMBL" id="JAAQTO010000013">
    <property type="protein sequence ID" value="NIC04986.1"/>
    <property type="molecule type" value="Genomic_DNA"/>
</dbReference>
<keyword evidence="2" id="KW-0564">Palmitate</keyword>
<dbReference type="Pfam" id="PF02321">
    <property type="entry name" value="OEP"/>
    <property type="match status" value="2"/>
</dbReference>
<dbReference type="InterPro" id="IPR003423">
    <property type="entry name" value="OMP_efflux"/>
</dbReference>
<dbReference type="RefSeq" id="WP_167112053.1">
    <property type="nucleotide sequence ID" value="NZ_JAAQTO010000013.1"/>
</dbReference>
<proteinExistence type="inferred from homology"/>
<keyword evidence="2" id="KW-0812">Transmembrane</keyword>
<gene>
    <name evidence="3" type="ORF">HBJ55_06055</name>
</gene>
<comment type="similarity">
    <text evidence="1 2">Belongs to the outer membrane factor (OMF) (TC 1.B.17) family.</text>
</comment>
<sequence>MFPATDVIPVDSMPCQRGVADIRTLPGHKPRLLATWLVIATAALLAGCASTQPATMPGSAAAPVAAQWHAPLPHGGQLGDLSRWWAQFDDPLMLRLIEAGQQVSPTVAQAAARIADAQAARVAQSAALLPSLDASVSASRGRPDLDTPVGTETSASLQLGWELDLFGAGRAAADAARARLESSQAGWHDARVSVAAEIATTYVELRACEALVRQAEIDTQSRVQTAQVTRLAADKGFRPPAEAELANASAAQGNVTLIQQRTQCELLIKALTALASQDEAPLRRELATTTGRLPQPAKLTVTAMPAEVLAQRPDIIAAANDVLAASADSDQARAQRWPRITLAGSIGTTRIASGGISTNGSVWSIGPVTVTLPLFDGGTRRANAEAARARYEAATTVYAARLREAIRDVEEALVTLDSTAKRSEDAAIAAEGFERSYQAIEASYHAGTASLFELEDARRSMVAAQSAVIGLQRERIAAWIRLYRALGGDWPTTGHKEHEDE</sequence>
<evidence type="ECO:0000256" key="1">
    <source>
        <dbReference type="ARBA" id="ARBA00007613"/>
    </source>
</evidence>
<keyword evidence="2" id="KW-1134">Transmembrane beta strand</keyword>
<organism evidence="3 4">
    <name type="scientific">Billgrantia bachuensis</name>
    <dbReference type="NCBI Taxonomy" id="2717286"/>
    <lineage>
        <taxon>Bacteria</taxon>
        <taxon>Pseudomonadati</taxon>
        <taxon>Pseudomonadota</taxon>
        <taxon>Gammaproteobacteria</taxon>
        <taxon>Oceanospirillales</taxon>
        <taxon>Halomonadaceae</taxon>
        <taxon>Billgrantia</taxon>
    </lineage>
</organism>
<keyword evidence="4" id="KW-1185">Reference proteome</keyword>
<protein>
    <submittedName>
        <fullName evidence="3">Efflux transporter outer membrane subunit</fullName>
    </submittedName>
</protein>
<keyword evidence="2" id="KW-0449">Lipoprotein</keyword>
<dbReference type="Proteomes" id="UP001318321">
    <property type="component" value="Unassembled WGS sequence"/>
</dbReference>